<evidence type="ECO:0000256" key="7">
    <source>
        <dbReference type="ARBA" id="ARBA00023136"/>
    </source>
</evidence>
<dbReference type="InterPro" id="IPR027877">
    <property type="entry name" value="Smim15"/>
</dbReference>
<evidence type="ECO:0000256" key="3">
    <source>
        <dbReference type="ARBA" id="ARBA00017904"/>
    </source>
</evidence>
<evidence type="ECO:0000256" key="9">
    <source>
        <dbReference type="SAM" id="Phobius"/>
    </source>
</evidence>
<keyword evidence="4 9" id="KW-0812">Transmembrane</keyword>
<accession>A0A7M4FHX6</accession>
<feature type="compositionally biased region" description="Pro residues" evidence="8">
    <location>
        <begin position="45"/>
        <end position="54"/>
    </location>
</feature>
<evidence type="ECO:0000313" key="10">
    <source>
        <dbReference type="Ensembl" id="ENSCPRP00005024588.1"/>
    </source>
</evidence>
<evidence type="ECO:0000256" key="2">
    <source>
        <dbReference type="ARBA" id="ARBA00006758"/>
    </source>
</evidence>
<comment type="subcellular location">
    <subcellularLocation>
        <location evidence="1">Membrane</location>
        <topology evidence="1">Single-pass membrane protein</topology>
    </subcellularLocation>
</comment>
<dbReference type="Pfam" id="PF15086">
    <property type="entry name" value="UPF0542"/>
    <property type="match status" value="1"/>
</dbReference>
<proteinExistence type="inferred from homology"/>
<feature type="region of interest" description="Disordered" evidence="8">
    <location>
        <begin position="1"/>
        <end position="115"/>
    </location>
</feature>
<dbReference type="Proteomes" id="UP000594220">
    <property type="component" value="Unplaced"/>
</dbReference>
<keyword evidence="5 9" id="KW-1133">Transmembrane helix</keyword>
<evidence type="ECO:0000313" key="11">
    <source>
        <dbReference type="Proteomes" id="UP000594220"/>
    </source>
</evidence>
<reference evidence="10" key="2">
    <citation type="submission" date="2025-09" db="UniProtKB">
        <authorList>
            <consortium name="Ensembl"/>
        </authorList>
    </citation>
    <scope>IDENTIFICATION</scope>
</reference>
<sequence>AGPNYAGGVGCPPSGRCARTPSPTGQTSPLRHRPDSPAHYHSEAVPPPRAPPLPGGRERHRPPGRKCPAAASQPLPPGPERGGVRGWPLSRDRAGATPATSQGRAELGPRPLPASGWRRGLVAVPSVPGPSCAARALPPAPQSFPNRMGEKMFDIRAWAEYIVEWAAKDPYGFLTTVILALTPLFVISAALSWKLAKMIEAREREQKKKQKRQENIAKAKRTKKD</sequence>
<feature type="transmembrane region" description="Helical" evidence="9">
    <location>
        <begin position="171"/>
        <end position="193"/>
    </location>
</feature>
<keyword evidence="6" id="KW-0175">Coiled coil</keyword>
<evidence type="ECO:0000256" key="6">
    <source>
        <dbReference type="ARBA" id="ARBA00023054"/>
    </source>
</evidence>
<evidence type="ECO:0000256" key="5">
    <source>
        <dbReference type="ARBA" id="ARBA00022989"/>
    </source>
</evidence>
<evidence type="ECO:0000256" key="8">
    <source>
        <dbReference type="SAM" id="MobiDB-lite"/>
    </source>
</evidence>
<keyword evidence="7 9" id="KW-0472">Membrane</keyword>
<feature type="compositionally biased region" description="Gly residues" evidence="8">
    <location>
        <begin position="1"/>
        <end position="10"/>
    </location>
</feature>
<dbReference type="Ensembl" id="ENSCPRT00005028720.1">
    <property type="protein sequence ID" value="ENSCPRP00005024588.1"/>
    <property type="gene ID" value="ENSCPRG00005017100.1"/>
</dbReference>
<name>A0A7M4FHX6_CROPO</name>
<dbReference type="PANTHER" id="PTHR28644">
    <property type="entry name" value="SMALL INTEGRAL MEMBRANE PROTEIN 15"/>
    <property type="match status" value="1"/>
</dbReference>
<dbReference type="AlphaFoldDB" id="A0A7M4FHX6"/>
<protein>
    <recommendedName>
        <fullName evidence="3">Small integral membrane protein 15</fullName>
    </recommendedName>
</protein>
<dbReference type="GeneTree" id="ENSGT00940000165045"/>
<organism evidence="10 11">
    <name type="scientific">Crocodylus porosus</name>
    <name type="common">Saltwater crocodile</name>
    <name type="synonym">Estuarine crocodile</name>
    <dbReference type="NCBI Taxonomy" id="8502"/>
    <lineage>
        <taxon>Eukaryota</taxon>
        <taxon>Metazoa</taxon>
        <taxon>Chordata</taxon>
        <taxon>Craniata</taxon>
        <taxon>Vertebrata</taxon>
        <taxon>Euteleostomi</taxon>
        <taxon>Archelosauria</taxon>
        <taxon>Archosauria</taxon>
        <taxon>Crocodylia</taxon>
        <taxon>Longirostres</taxon>
        <taxon>Crocodylidae</taxon>
        <taxon>Crocodylus</taxon>
    </lineage>
</organism>
<dbReference type="GO" id="GO:0016020">
    <property type="term" value="C:membrane"/>
    <property type="evidence" value="ECO:0007669"/>
    <property type="project" value="UniProtKB-SubCell"/>
</dbReference>
<dbReference type="PANTHER" id="PTHR28644:SF1">
    <property type="entry name" value="SMALL INTEGRAL MEMBRANE PROTEIN 15"/>
    <property type="match status" value="1"/>
</dbReference>
<feature type="compositionally biased region" description="Basic and acidic residues" evidence="8">
    <location>
        <begin position="32"/>
        <end position="42"/>
    </location>
</feature>
<feature type="compositionally biased region" description="Basic and acidic residues" evidence="8">
    <location>
        <begin position="203"/>
        <end position="217"/>
    </location>
</feature>
<evidence type="ECO:0000256" key="1">
    <source>
        <dbReference type="ARBA" id="ARBA00004167"/>
    </source>
</evidence>
<comment type="similarity">
    <text evidence="2">Belongs to the SMIM15 family.</text>
</comment>
<keyword evidence="11" id="KW-1185">Reference proteome</keyword>
<reference evidence="10" key="1">
    <citation type="submission" date="2025-08" db="UniProtKB">
        <authorList>
            <consortium name="Ensembl"/>
        </authorList>
    </citation>
    <scope>IDENTIFICATION</scope>
</reference>
<evidence type="ECO:0000256" key="4">
    <source>
        <dbReference type="ARBA" id="ARBA00022692"/>
    </source>
</evidence>
<feature type="region of interest" description="Disordered" evidence="8">
    <location>
        <begin position="203"/>
        <end position="225"/>
    </location>
</feature>